<dbReference type="InParanoid" id="A0A2P5E7X9"/>
<organism evidence="1 2">
    <name type="scientific">Trema orientale</name>
    <name type="common">Charcoal tree</name>
    <name type="synonym">Celtis orientalis</name>
    <dbReference type="NCBI Taxonomy" id="63057"/>
    <lineage>
        <taxon>Eukaryota</taxon>
        <taxon>Viridiplantae</taxon>
        <taxon>Streptophyta</taxon>
        <taxon>Embryophyta</taxon>
        <taxon>Tracheophyta</taxon>
        <taxon>Spermatophyta</taxon>
        <taxon>Magnoliopsida</taxon>
        <taxon>eudicotyledons</taxon>
        <taxon>Gunneridae</taxon>
        <taxon>Pentapetalae</taxon>
        <taxon>rosids</taxon>
        <taxon>fabids</taxon>
        <taxon>Rosales</taxon>
        <taxon>Cannabaceae</taxon>
        <taxon>Trema</taxon>
    </lineage>
</organism>
<name>A0A2P5E7X9_TREOI</name>
<gene>
    <name evidence="1" type="ORF">TorRG33x02_225450</name>
</gene>
<protein>
    <submittedName>
        <fullName evidence="1">Uncharacterized protein</fullName>
    </submittedName>
</protein>
<dbReference type="Proteomes" id="UP000237000">
    <property type="component" value="Unassembled WGS sequence"/>
</dbReference>
<proteinExistence type="predicted"/>
<sequence length="89" mass="10176">MTSDRSHGYKNPHLSIPLNQWVEWIGRCVETYVIASFCSWRYNFISHHAVIILSIECNRGIPGNSTMPQPFSHVMRAFLPASSVMIPRS</sequence>
<evidence type="ECO:0000313" key="1">
    <source>
        <dbReference type="EMBL" id="PON81652.1"/>
    </source>
</evidence>
<keyword evidence="2" id="KW-1185">Reference proteome</keyword>
<dbReference type="AlphaFoldDB" id="A0A2P5E7X9"/>
<evidence type="ECO:0000313" key="2">
    <source>
        <dbReference type="Proteomes" id="UP000237000"/>
    </source>
</evidence>
<reference evidence="2" key="1">
    <citation type="submission" date="2016-06" db="EMBL/GenBank/DDBJ databases">
        <title>Parallel loss of symbiosis genes in relatives of nitrogen-fixing non-legume Parasponia.</title>
        <authorList>
            <person name="Van Velzen R."/>
            <person name="Holmer R."/>
            <person name="Bu F."/>
            <person name="Rutten L."/>
            <person name="Van Zeijl A."/>
            <person name="Liu W."/>
            <person name="Santuari L."/>
            <person name="Cao Q."/>
            <person name="Sharma T."/>
            <person name="Shen D."/>
            <person name="Roswanjaya Y."/>
            <person name="Wardhani T."/>
            <person name="Kalhor M.S."/>
            <person name="Jansen J."/>
            <person name="Van den Hoogen J."/>
            <person name="Gungor B."/>
            <person name="Hartog M."/>
            <person name="Hontelez J."/>
            <person name="Verver J."/>
            <person name="Yang W.-C."/>
            <person name="Schijlen E."/>
            <person name="Repin R."/>
            <person name="Schilthuizen M."/>
            <person name="Schranz E."/>
            <person name="Heidstra R."/>
            <person name="Miyata K."/>
            <person name="Fedorova E."/>
            <person name="Kohlen W."/>
            <person name="Bisseling T."/>
            <person name="Smit S."/>
            <person name="Geurts R."/>
        </authorList>
    </citation>
    <scope>NUCLEOTIDE SEQUENCE [LARGE SCALE GENOMIC DNA]</scope>
    <source>
        <strain evidence="2">cv. RG33-2</strain>
    </source>
</reference>
<accession>A0A2P5E7X9</accession>
<dbReference type="EMBL" id="JXTC01000211">
    <property type="protein sequence ID" value="PON81652.1"/>
    <property type="molecule type" value="Genomic_DNA"/>
</dbReference>
<comment type="caution">
    <text evidence="1">The sequence shown here is derived from an EMBL/GenBank/DDBJ whole genome shotgun (WGS) entry which is preliminary data.</text>
</comment>